<dbReference type="SUPFAM" id="SSF57783">
    <property type="entry name" value="Zinc beta-ribbon"/>
    <property type="match status" value="1"/>
</dbReference>
<evidence type="ECO:0000256" key="9">
    <source>
        <dbReference type="PROSITE-ProRule" id="PRU00560"/>
    </source>
</evidence>
<dbReference type="Gene3D" id="3.30.65.10">
    <property type="entry name" value="Bacterial Topoisomerase I, domain 1"/>
    <property type="match status" value="1"/>
</dbReference>
<keyword evidence="4 9" id="KW-0067">ATP-binding</keyword>
<keyword evidence="2 9" id="KW-0378">Hydrolase</keyword>
<evidence type="ECO:0000256" key="1">
    <source>
        <dbReference type="ARBA" id="ARBA00022741"/>
    </source>
</evidence>
<evidence type="ECO:0000256" key="7">
    <source>
        <dbReference type="ARBA" id="ARBA00034808"/>
    </source>
</evidence>
<keyword evidence="3 9" id="KW-0347">Helicase</keyword>
<evidence type="ECO:0000256" key="2">
    <source>
        <dbReference type="ARBA" id="ARBA00022801"/>
    </source>
</evidence>
<dbReference type="Pfam" id="PF00580">
    <property type="entry name" value="UvrD-helicase"/>
    <property type="match status" value="2"/>
</dbReference>
<comment type="catalytic activity">
    <reaction evidence="6">
        <text>Couples ATP hydrolysis with the unwinding of duplex DNA by translocating in the 3'-5' direction.</text>
        <dbReference type="EC" id="5.6.2.4"/>
    </reaction>
</comment>
<sequence>MSAPNTLIRRKWPGALLRAMGHATWAAEQTGSGITLLGGRHQAPFTAWAGPARLSSTLGFTTVTIPLAGNHTARLAGVTVPEATRFIACANDAFHAYIREQCAAAEDELRALSDAVSRLDQPRRYPAACLLAPFLTRATAIIDRLPTAIPEGVLSGDQERLIATVRSFRDQPEEARRAAIARFIASELAAMNGFFENIEKNPLTPEQRLAVVTDEDATLILAGAGSGKTSVIVAKAAYLIERGIRRPEEILLLAFGRDAAAEMAARIKERAGVDVDALTFHALGNRIIRTVEDKGPALAAHASDDAKFRTLLRDILLDEVASTAGLGTLLMDWFSAFYWPYKTEWDFKTQDAYFRWVEAHELRTLNGDRVKSFEEWEIANWLYRQGIAHEYEPLYEGPLPPDARGPYRPDFRLTESGIYIEHFGVRKAREPDGSTRLTTAPHIDRARYLADMAWKRQLHATNGTTLIETFSYEKVEGTLLANLKAKLAPHVTLKPVAEDRLFAALAAMGQVDAFTQTLATFLRHFKSAGATIASCEARAANAQDVPRSRAFLKIFDALIDAYEARLGDMIDFEDMIVRATAHVQSGGYKSPYRHILVDEFQDISAGRAQLLRALQAQHEDARLFAVGDDWQSIYRFAGSDIHLMRDFGKEFGGRFAGTDAVHSIVDLGRTFRSVDKIAHAARRFVLRNPAQIKKTVKPAATTANPAITVAYYKRNEEGSALRAALERLDTRTAPNTSVLLLGRYHHAKPAALPTLIRAFPSLAIRFMTVHASKGLEADHVIILRAASDTMGFPSEIVDDPLLDLVLPDPENFEHAEERRLFYVALTRARDSVTILADQEKPSTFVRELVAHPEYETTETGAPDLAPRPCPSCGGRLLAQTAKAGGTYYACEHRHLCGQTLKPCSVCGTGLPVKSMGNPHSLVCRCGASFPACPSCTDGWLVERRGRTGRFLGCVNYPACKGTQNLPGREQNNTRSQRFSRRKS</sequence>
<comment type="catalytic activity">
    <reaction evidence="8">
        <text>ATP + H2O = ADP + phosphate + H(+)</text>
        <dbReference type="Rhea" id="RHEA:13065"/>
        <dbReference type="ChEBI" id="CHEBI:15377"/>
        <dbReference type="ChEBI" id="CHEBI:15378"/>
        <dbReference type="ChEBI" id="CHEBI:30616"/>
        <dbReference type="ChEBI" id="CHEBI:43474"/>
        <dbReference type="ChEBI" id="CHEBI:456216"/>
        <dbReference type="EC" id="5.6.2.4"/>
    </reaction>
</comment>
<evidence type="ECO:0000259" key="11">
    <source>
        <dbReference type="PROSITE" id="PS51198"/>
    </source>
</evidence>
<dbReference type="EC" id="5.6.2.4" evidence="7"/>
<dbReference type="Pfam" id="PF13361">
    <property type="entry name" value="UvrD_C"/>
    <property type="match status" value="1"/>
</dbReference>
<evidence type="ECO:0000256" key="4">
    <source>
        <dbReference type="ARBA" id="ARBA00022840"/>
    </source>
</evidence>
<organism evidence="12 13">
    <name type="scientific">Mycoplana ramosa</name>
    <name type="common">Mycoplana bullata</name>
    <dbReference type="NCBI Taxonomy" id="40837"/>
    <lineage>
        <taxon>Bacteria</taxon>
        <taxon>Pseudomonadati</taxon>
        <taxon>Pseudomonadota</taxon>
        <taxon>Alphaproteobacteria</taxon>
        <taxon>Hyphomicrobiales</taxon>
        <taxon>Rhizobiaceae</taxon>
        <taxon>Mycoplana</taxon>
    </lineage>
</organism>
<proteinExistence type="predicted"/>
<dbReference type="Gene3D" id="3.40.50.300">
    <property type="entry name" value="P-loop containing nucleotide triphosphate hydrolases"/>
    <property type="match status" value="3"/>
</dbReference>
<evidence type="ECO:0000256" key="3">
    <source>
        <dbReference type="ARBA" id="ARBA00022806"/>
    </source>
</evidence>
<dbReference type="InterPro" id="IPR014017">
    <property type="entry name" value="DNA_helicase_UvrD-like_C"/>
</dbReference>
<evidence type="ECO:0000256" key="8">
    <source>
        <dbReference type="ARBA" id="ARBA00048988"/>
    </source>
</evidence>
<name>A0ABW3YY22_MYCRA</name>
<feature type="binding site" evidence="9">
    <location>
        <begin position="222"/>
        <end position="229"/>
    </location>
    <ligand>
        <name>ATP</name>
        <dbReference type="ChEBI" id="CHEBI:30616"/>
    </ligand>
</feature>
<accession>A0ABW3YY22</accession>
<dbReference type="InterPro" id="IPR013498">
    <property type="entry name" value="Topo_IA_Znf"/>
</dbReference>
<keyword evidence="5" id="KW-0413">Isomerase</keyword>
<dbReference type="InterPro" id="IPR000212">
    <property type="entry name" value="DNA_helicase_UvrD/REP"/>
</dbReference>
<dbReference type="InterPro" id="IPR014016">
    <property type="entry name" value="UvrD-like_ATP-bd"/>
</dbReference>
<dbReference type="EMBL" id="JBHTNF010000007">
    <property type="protein sequence ID" value="MFD1328864.1"/>
    <property type="molecule type" value="Genomic_DNA"/>
</dbReference>
<dbReference type="RefSeq" id="WP_374839512.1">
    <property type="nucleotide sequence ID" value="NZ_JBHEEW010000009.1"/>
</dbReference>
<keyword evidence="13" id="KW-1185">Reference proteome</keyword>
<dbReference type="Pfam" id="PF01396">
    <property type="entry name" value="Zn_ribbon_Top1"/>
    <property type="match status" value="2"/>
</dbReference>
<dbReference type="Proteomes" id="UP001597173">
    <property type="component" value="Unassembled WGS sequence"/>
</dbReference>
<feature type="region of interest" description="Disordered" evidence="10">
    <location>
        <begin position="964"/>
        <end position="983"/>
    </location>
</feature>
<evidence type="ECO:0000256" key="10">
    <source>
        <dbReference type="SAM" id="MobiDB-lite"/>
    </source>
</evidence>
<evidence type="ECO:0000313" key="13">
    <source>
        <dbReference type="Proteomes" id="UP001597173"/>
    </source>
</evidence>
<dbReference type="InterPro" id="IPR027417">
    <property type="entry name" value="P-loop_NTPase"/>
</dbReference>
<dbReference type="PROSITE" id="PS51198">
    <property type="entry name" value="UVRD_HELICASE_ATP_BIND"/>
    <property type="match status" value="1"/>
</dbReference>
<feature type="compositionally biased region" description="Polar residues" evidence="10">
    <location>
        <begin position="964"/>
        <end position="976"/>
    </location>
</feature>
<gene>
    <name evidence="12" type="ORF">ACFQ33_13285</name>
</gene>
<dbReference type="PANTHER" id="PTHR11070">
    <property type="entry name" value="UVRD / RECB / PCRA DNA HELICASE FAMILY MEMBER"/>
    <property type="match status" value="1"/>
</dbReference>
<keyword evidence="1 9" id="KW-0547">Nucleotide-binding</keyword>
<dbReference type="SUPFAM" id="SSF52540">
    <property type="entry name" value="P-loop containing nucleoside triphosphate hydrolases"/>
    <property type="match status" value="1"/>
</dbReference>
<comment type="caution">
    <text evidence="12">The sequence shown here is derived from an EMBL/GenBank/DDBJ whole genome shotgun (WGS) entry which is preliminary data.</text>
</comment>
<reference evidence="13" key="1">
    <citation type="journal article" date="2019" name="Int. J. Syst. Evol. Microbiol.">
        <title>The Global Catalogue of Microorganisms (GCM) 10K type strain sequencing project: providing services to taxonomists for standard genome sequencing and annotation.</title>
        <authorList>
            <consortium name="The Broad Institute Genomics Platform"/>
            <consortium name="The Broad Institute Genome Sequencing Center for Infectious Disease"/>
            <person name="Wu L."/>
            <person name="Ma J."/>
        </authorList>
    </citation>
    <scope>NUCLEOTIDE SEQUENCE [LARGE SCALE GENOMIC DNA]</scope>
    <source>
        <strain evidence="13">CCUG 55609</strain>
    </source>
</reference>
<protein>
    <recommendedName>
        <fullName evidence="7">DNA 3'-5' helicase</fullName>
        <ecNumber evidence="7">5.6.2.4</ecNumber>
    </recommendedName>
</protein>
<evidence type="ECO:0000313" key="12">
    <source>
        <dbReference type="EMBL" id="MFD1328864.1"/>
    </source>
</evidence>
<dbReference type="PANTHER" id="PTHR11070:SF63">
    <property type="entry name" value="DNA HELICASE IV"/>
    <property type="match status" value="1"/>
</dbReference>
<evidence type="ECO:0000256" key="6">
    <source>
        <dbReference type="ARBA" id="ARBA00034617"/>
    </source>
</evidence>
<feature type="domain" description="UvrD-like helicase ATP-binding" evidence="11">
    <location>
        <begin position="201"/>
        <end position="674"/>
    </location>
</feature>
<evidence type="ECO:0000256" key="5">
    <source>
        <dbReference type="ARBA" id="ARBA00023235"/>
    </source>
</evidence>